<reference evidence="1 2" key="1">
    <citation type="submission" date="2013-09" db="EMBL/GenBank/DDBJ databases">
        <title>Corchorus capsularis genome sequencing.</title>
        <authorList>
            <person name="Alam M."/>
            <person name="Haque M.S."/>
            <person name="Islam M.S."/>
            <person name="Emdad E.M."/>
            <person name="Islam M.M."/>
            <person name="Ahmed B."/>
            <person name="Halim A."/>
            <person name="Hossen Q.M.M."/>
            <person name="Hossain M.Z."/>
            <person name="Ahmed R."/>
            <person name="Khan M.M."/>
            <person name="Islam R."/>
            <person name="Rashid M.M."/>
            <person name="Khan S.A."/>
            <person name="Rahman M.S."/>
            <person name="Alam M."/>
        </authorList>
    </citation>
    <scope>NUCLEOTIDE SEQUENCE [LARGE SCALE GENOMIC DNA]</scope>
    <source>
        <strain evidence="2">cv. CVL-1</strain>
        <tissue evidence="1">Whole seedling</tissue>
    </source>
</reference>
<protein>
    <submittedName>
        <fullName evidence="1">Uncharacterized protein</fullName>
    </submittedName>
</protein>
<dbReference type="AlphaFoldDB" id="A0A1R3JXC6"/>
<evidence type="ECO:0000313" key="2">
    <source>
        <dbReference type="Proteomes" id="UP000188268"/>
    </source>
</evidence>
<evidence type="ECO:0000313" key="1">
    <source>
        <dbReference type="EMBL" id="OMO99460.1"/>
    </source>
</evidence>
<organism evidence="1 2">
    <name type="scientific">Corchorus capsularis</name>
    <name type="common">Jute</name>
    <dbReference type="NCBI Taxonomy" id="210143"/>
    <lineage>
        <taxon>Eukaryota</taxon>
        <taxon>Viridiplantae</taxon>
        <taxon>Streptophyta</taxon>
        <taxon>Embryophyta</taxon>
        <taxon>Tracheophyta</taxon>
        <taxon>Spermatophyta</taxon>
        <taxon>Magnoliopsida</taxon>
        <taxon>eudicotyledons</taxon>
        <taxon>Gunneridae</taxon>
        <taxon>Pentapetalae</taxon>
        <taxon>rosids</taxon>
        <taxon>malvids</taxon>
        <taxon>Malvales</taxon>
        <taxon>Malvaceae</taxon>
        <taxon>Grewioideae</taxon>
        <taxon>Apeibeae</taxon>
        <taxon>Corchorus</taxon>
    </lineage>
</organism>
<proteinExistence type="predicted"/>
<sequence>MREKGTGQPECESEFAIALVLDTKVVTVLNEKLIHLAVVDYELQQSIYRTKLEDIKRACLHVYALIEAAQLFGLSSLDEIITALQEVVGEVVVGDMSRDFGTGYSNHMNFSKRKQAISVFISFINLCIHRDTEVFFLDLIISGRFPTIGQDLGPGGSEGRFLAFWSTLPSNWDLKRGVKWVGWTGSGHLGSGQMGQAVFSGHSGFGSFGFRVIRVSGHTGFGSFGSRVIRVSGHSGLGSTGSRVGRVRVLASDYSGFASIGLHMRG</sequence>
<name>A0A1R3JXC6_COCAP</name>
<dbReference type="EMBL" id="AWWV01006869">
    <property type="protein sequence ID" value="OMO99460.1"/>
    <property type="molecule type" value="Genomic_DNA"/>
</dbReference>
<keyword evidence="2" id="KW-1185">Reference proteome</keyword>
<comment type="caution">
    <text evidence="1">The sequence shown here is derived from an EMBL/GenBank/DDBJ whole genome shotgun (WGS) entry which is preliminary data.</text>
</comment>
<dbReference type="Proteomes" id="UP000188268">
    <property type="component" value="Unassembled WGS sequence"/>
</dbReference>
<accession>A0A1R3JXC6</accession>
<gene>
    <name evidence="1" type="ORF">CCACVL1_03794</name>
</gene>
<dbReference type="Gramene" id="OMO99460">
    <property type="protein sequence ID" value="OMO99460"/>
    <property type="gene ID" value="CCACVL1_03794"/>
</dbReference>